<dbReference type="KEGG" id="tac:Ta0417"/>
<name>Q9HL23_THEAC</name>
<accession>Q9HL23</accession>
<protein>
    <submittedName>
        <fullName evidence="1">Uncharacterized protein</fullName>
    </submittedName>
</protein>
<keyword evidence="2" id="KW-1185">Reference proteome</keyword>
<evidence type="ECO:0000313" key="2">
    <source>
        <dbReference type="Proteomes" id="UP000001024"/>
    </source>
</evidence>
<dbReference type="AlphaFoldDB" id="Q9HL23"/>
<dbReference type="STRING" id="273075.gene:9571636"/>
<proteinExistence type="predicted"/>
<sequence>MTMIRHKMLIISKKWGSMDRDEAVSKITEDLKKRYADLKIIGAEPLKHDDTLKEYSIIVKYKVRNEDRATVYYFDEAGNILRHFNL</sequence>
<organism evidence="1 2">
    <name type="scientific">Thermoplasma acidophilum (strain ATCC 25905 / DSM 1728 / JCM 9062 / NBRC 15155 / AMRC-C165)</name>
    <dbReference type="NCBI Taxonomy" id="273075"/>
    <lineage>
        <taxon>Archaea</taxon>
        <taxon>Methanobacteriati</taxon>
        <taxon>Thermoplasmatota</taxon>
        <taxon>Thermoplasmata</taxon>
        <taxon>Thermoplasmatales</taxon>
        <taxon>Thermoplasmataceae</taxon>
        <taxon>Thermoplasma</taxon>
    </lineage>
</organism>
<dbReference type="Proteomes" id="UP000001024">
    <property type="component" value="Chromosome"/>
</dbReference>
<reference evidence="1 2" key="1">
    <citation type="journal article" date="2000" name="Nature">
        <title>The genome sequence of the thermoacidophilic scavenger Thermoplasma acidophilum.</title>
        <authorList>
            <person name="Ruepp A."/>
            <person name="Graml W."/>
            <person name="Santos-Martinez M.L."/>
            <person name="Koretke K.K."/>
            <person name="Volker C."/>
            <person name="Mewes H.W."/>
            <person name="Frishman D."/>
            <person name="Stocker S."/>
            <person name="Lupas A.N."/>
            <person name="Baumeister W."/>
        </authorList>
    </citation>
    <scope>NUCLEOTIDE SEQUENCE [LARGE SCALE GENOMIC DNA]</scope>
    <source>
        <strain evidence="2">ATCC 25905 / DSM 1728 / JCM 9062 / NBRC 15155 / AMRC-C165</strain>
    </source>
</reference>
<dbReference type="EMBL" id="AL445064">
    <property type="protein sequence ID" value="CAC11559.1"/>
    <property type="molecule type" value="Genomic_DNA"/>
</dbReference>
<dbReference type="PaxDb" id="273075-Ta0417"/>
<dbReference type="HOGENOM" id="CLU_2766327_0_0_2"/>
<evidence type="ECO:0000313" key="1">
    <source>
        <dbReference type="EMBL" id="CAC11559.1"/>
    </source>
</evidence>
<dbReference type="eggNOG" id="arCOG07373">
    <property type="taxonomic scope" value="Archaea"/>
</dbReference>
<gene>
    <name evidence="1" type="ordered locus">Ta0417</name>
</gene>
<dbReference type="EnsemblBacteria" id="CAC11559">
    <property type="protein sequence ID" value="CAC11559"/>
    <property type="gene ID" value="CAC11559"/>
</dbReference>
<dbReference type="InParanoid" id="Q9HL23"/>